<feature type="domain" description="Large ribosomal subunit protein uL4 C-terminal" evidence="5">
    <location>
        <begin position="302"/>
        <end position="376"/>
    </location>
</feature>
<dbReference type="SUPFAM" id="SSF52166">
    <property type="entry name" value="Ribosomal protein L4"/>
    <property type="match status" value="1"/>
</dbReference>
<feature type="compositionally biased region" description="Basic residues" evidence="4">
    <location>
        <begin position="630"/>
        <end position="648"/>
    </location>
</feature>
<name>A0A9N9H9N0_9GLOM</name>
<organism evidence="6 7">
    <name type="scientific">Dentiscutata erythropus</name>
    <dbReference type="NCBI Taxonomy" id="1348616"/>
    <lineage>
        <taxon>Eukaryota</taxon>
        <taxon>Fungi</taxon>
        <taxon>Fungi incertae sedis</taxon>
        <taxon>Mucoromycota</taxon>
        <taxon>Glomeromycotina</taxon>
        <taxon>Glomeromycetes</taxon>
        <taxon>Diversisporales</taxon>
        <taxon>Gigasporaceae</taxon>
        <taxon>Dentiscutata</taxon>
    </lineage>
</organism>
<dbReference type="Pfam" id="PF14374">
    <property type="entry name" value="Ribos_L4_asso_C"/>
    <property type="match status" value="1"/>
</dbReference>
<gene>
    <name evidence="6" type="ORF">DERYTH_LOCUS10855</name>
</gene>
<dbReference type="PANTHER" id="PTHR19431">
    <property type="entry name" value="60S RIBOSOMAL PROTEIN L4"/>
    <property type="match status" value="1"/>
</dbReference>
<dbReference type="FunFam" id="3.40.1370.10:FF:000002">
    <property type="entry name" value="60S ribosomal protein L4"/>
    <property type="match status" value="1"/>
</dbReference>
<dbReference type="GO" id="GO:0005840">
    <property type="term" value="C:ribosome"/>
    <property type="evidence" value="ECO:0007669"/>
    <property type="project" value="UniProtKB-KW"/>
</dbReference>
<dbReference type="GO" id="GO:1990904">
    <property type="term" value="C:ribonucleoprotein complex"/>
    <property type="evidence" value="ECO:0007669"/>
    <property type="project" value="UniProtKB-KW"/>
</dbReference>
<reference evidence="6" key="1">
    <citation type="submission" date="2021-06" db="EMBL/GenBank/DDBJ databases">
        <authorList>
            <person name="Kallberg Y."/>
            <person name="Tangrot J."/>
            <person name="Rosling A."/>
        </authorList>
    </citation>
    <scope>NUCLEOTIDE SEQUENCE</scope>
    <source>
        <strain evidence="6">MA453B</strain>
    </source>
</reference>
<dbReference type="Pfam" id="PF00573">
    <property type="entry name" value="Ribosomal_L4"/>
    <property type="match status" value="1"/>
</dbReference>
<evidence type="ECO:0000256" key="3">
    <source>
        <dbReference type="ARBA" id="ARBA00023274"/>
    </source>
</evidence>
<accession>A0A9N9H9N0</accession>
<keyword evidence="2" id="KW-0689">Ribosomal protein</keyword>
<dbReference type="Gene3D" id="3.40.1370.10">
    <property type="match status" value="1"/>
</dbReference>
<evidence type="ECO:0000256" key="4">
    <source>
        <dbReference type="SAM" id="MobiDB-lite"/>
    </source>
</evidence>
<dbReference type="OrthoDB" id="10259785at2759"/>
<comment type="caution">
    <text evidence="6">The sequence shown here is derived from an EMBL/GenBank/DDBJ whole genome shotgun (WGS) entry which is preliminary data.</text>
</comment>
<feature type="compositionally biased region" description="Basic and acidic residues" evidence="4">
    <location>
        <begin position="568"/>
        <end position="594"/>
    </location>
</feature>
<dbReference type="InterPro" id="IPR025755">
    <property type="entry name" value="Ribos_uL4_C_dom"/>
</dbReference>
<evidence type="ECO:0000256" key="2">
    <source>
        <dbReference type="ARBA" id="ARBA00022980"/>
    </source>
</evidence>
<comment type="similarity">
    <text evidence="1">Belongs to the universal ribosomal protein uL4 family.</text>
</comment>
<dbReference type="InterPro" id="IPR013000">
    <property type="entry name" value="Ribosomal_uL4_euk/arc_CS"/>
</dbReference>
<evidence type="ECO:0000256" key="1">
    <source>
        <dbReference type="ARBA" id="ARBA00010528"/>
    </source>
</evidence>
<keyword evidence="7" id="KW-1185">Reference proteome</keyword>
<dbReference type="PROSITE" id="PS00939">
    <property type="entry name" value="RIBOSOMAL_L1E"/>
    <property type="match status" value="1"/>
</dbReference>
<feature type="region of interest" description="Disordered" evidence="4">
    <location>
        <begin position="612"/>
        <end position="648"/>
    </location>
</feature>
<feature type="compositionally biased region" description="Basic and acidic residues" evidence="4">
    <location>
        <begin position="619"/>
        <end position="629"/>
    </location>
</feature>
<dbReference type="GO" id="GO:0003735">
    <property type="term" value="F:structural constituent of ribosome"/>
    <property type="evidence" value="ECO:0007669"/>
    <property type="project" value="InterPro"/>
</dbReference>
<dbReference type="AlphaFoldDB" id="A0A9N9H9N0"/>
<evidence type="ECO:0000259" key="5">
    <source>
        <dbReference type="Pfam" id="PF14374"/>
    </source>
</evidence>
<dbReference type="InterPro" id="IPR002136">
    <property type="entry name" value="Ribosomal_uL4"/>
</dbReference>
<keyword evidence="3" id="KW-0687">Ribonucleoprotein</keyword>
<protein>
    <submittedName>
        <fullName evidence="6">19146_t:CDS:1</fullName>
    </submittedName>
</protein>
<dbReference type="InterPro" id="IPR045240">
    <property type="entry name" value="Ribosomal_uL4_euk/arch"/>
</dbReference>
<sequence>MINLSGHSLYEIEIFDQIIPSPSHRFCHLARWPNISVYSETGDSCIETIEFPAVFKAPIRPDIVRFVHKNISKSNRQPYAVSSKAGHQTSAESWGTGRAVARIPRVSGGGTHRAGQGAFGNMCRGGRMFAPTKIWRKWHIKTNLNQKRFATASALAASAIPSLVLARGHRIEEIQEIPLVIGSGIESLVKTKMAIELLKTTHAYRDVVKVSNSRKLRAGKGKMRNRRHRQRRGPLIVYNEDLGVVNAFRNIPGVEVVNVRNLNLLQLAPGGHLGRFIIWSQGAFALLDALFGTYKKPSELKKDYRLPQNIISNSDVTRLINSNEIQQVLRPAGEKHQKRPYTQKKNPLRNNGVKIRLNPYAKVLQRAEILAARKASKVKKKRVHFKASTKSLFLKMESEDNAKILEKQTLNIEVNNQNSAELVDALTIEQMFGSWNELDHFISFYTQSQNFVSYSDKKQIEPESQTWQHSFIIGLGDSINTKTSAHIKQSFSDSFFYIPKISFTNIHTKVNYYKTYGIINGLSKKAIQTGIDAGFGAVKELENFISGFITKYGLKKKEKLIHRKNIKKQNENENKSKNEDKSEDKNKDETTSSSDKENFIIVKNLIIYSKKSASRKKWFKDSHEFESKRKSNTKKHSKIQKTKKPTQY</sequence>
<feature type="region of interest" description="Disordered" evidence="4">
    <location>
        <begin position="563"/>
        <end position="594"/>
    </location>
</feature>
<evidence type="ECO:0000313" key="6">
    <source>
        <dbReference type="EMBL" id="CAG8663808.1"/>
    </source>
</evidence>
<dbReference type="EMBL" id="CAJVPY010006495">
    <property type="protein sequence ID" value="CAG8663808.1"/>
    <property type="molecule type" value="Genomic_DNA"/>
</dbReference>
<dbReference type="Proteomes" id="UP000789405">
    <property type="component" value="Unassembled WGS sequence"/>
</dbReference>
<dbReference type="InterPro" id="IPR023574">
    <property type="entry name" value="Ribosomal_uL4_dom_sf"/>
</dbReference>
<dbReference type="GO" id="GO:0006412">
    <property type="term" value="P:translation"/>
    <property type="evidence" value="ECO:0007669"/>
    <property type="project" value="InterPro"/>
</dbReference>
<evidence type="ECO:0000313" key="7">
    <source>
        <dbReference type="Proteomes" id="UP000789405"/>
    </source>
</evidence>
<proteinExistence type="inferred from homology"/>